<reference evidence="2 3" key="1">
    <citation type="submission" date="2019-12" db="EMBL/GenBank/DDBJ databases">
        <title>Chromosome-level assembly of the Caenorhabditis remanei genome.</title>
        <authorList>
            <person name="Teterina A.A."/>
            <person name="Willis J.H."/>
            <person name="Phillips P.C."/>
        </authorList>
    </citation>
    <scope>NUCLEOTIDE SEQUENCE [LARGE SCALE GENOMIC DNA]</scope>
    <source>
        <strain evidence="2 3">PX506</strain>
        <tissue evidence="2">Whole organism</tissue>
    </source>
</reference>
<dbReference type="Proteomes" id="UP000483820">
    <property type="component" value="Chromosome V"/>
</dbReference>
<proteinExistence type="predicted"/>
<dbReference type="RefSeq" id="XP_053580778.1">
    <property type="nucleotide sequence ID" value="XM_053731865.1"/>
</dbReference>
<name>A0A6A5G749_CAERE</name>
<evidence type="ECO:0000256" key="1">
    <source>
        <dbReference type="SAM" id="MobiDB-lite"/>
    </source>
</evidence>
<organism evidence="2 3">
    <name type="scientific">Caenorhabditis remanei</name>
    <name type="common">Caenorhabditis vulgaris</name>
    <dbReference type="NCBI Taxonomy" id="31234"/>
    <lineage>
        <taxon>Eukaryota</taxon>
        <taxon>Metazoa</taxon>
        <taxon>Ecdysozoa</taxon>
        <taxon>Nematoda</taxon>
        <taxon>Chromadorea</taxon>
        <taxon>Rhabditida</taxon>
        <taxon>Rhabditina</taxon>
        <taxon>Rhabditomorpha</taxon>
        <taxon>Rhabditoidea</taxon>
        <taxon>Rhabditidae</taxon>
        <taxon>Peloderinae</taxon>
        <taxon>Caenorhabditis</taxon>
    </lineage>
</organism>
<dbReference type="GeneID" id="78776471"/>
<evidence type="ECO:0000313" key="2">
    <source>
        <dbReference type="EMBL" id="KAF1750522.1"/>
    </source>
</evidence>
<evidence type="ECO:0000313" key="3">
    <source>
        <dbReference type="Proteomes" id="UP000483820"/>
    </source>
</evidence>
<dbReference type="KEGG" id="crq:GCK72_017072"/>
<feature type="region of interest" description="Disordered" evidence="1">
    <location>
        <begin position="115"/>
        <end position="143"/>
    </location>
</feature>
<protein>
    <submittedName>
        <fullName evidence="2">Uncharacterized protein</fullName>
    </submittedName>
</protein>
<sequence>MIGYLGNLLHFSPRPVYFCNEGCPLGVLALTEVFTTNQASLGCISENKRNAIEEVLQINDFITVPTFFVLVVEETKRFSPIEHFSGFKDGGKQEKATSSSCTSVRIVVESRNTSLPSLSSNGLTTQHRETMTRFPKSSSGQPVRGYAKRIDVHTQGCKTQGHLNALRLTAAGTVPKKDLAECQVQV</sequence>
<dbReference type="CTD" id="78776471"/>
<feature type="compositionally biased region" description="Polar residues" evidence="1">
    <location>
        <begin position="115"/>
        <end position="125"/>
    </location>
</feature>
<dbReference type="EMBL" id="WUAV01000005">
    <property type="protein sequence ID" value="KAF1750522.1"/>
    <property type="molecule type" value="Genomic_DNA"/>
</dbReference>
<dbReference type="AlphaFoldDB" id="A0A6A5G749"/>
<gene>
    <name evidence="2" type="ORF">GCK72_017072</name>
</gene>
<accession>A0A6A5G749</accession>
<comment type="caution">
    <text evidence="2">The sequence shown here is derived from an EMBL/GenBank/DDBJ whole genome shotgun (WGS) entry which is preliminary data.</text>
</comment>